<evidence type="ECO:0000313" key="2">
    <source>
        <dbReference type="Proteomes" id="UP001172386"/>
    </source>
</evidence>
<comment type="caution">
    <text evidence="1">The sequence shown here is derived from an EMBL/GenBank/DDBJ whole genome shotgun (WGS) entry which is preliminary data.</text>
</comment>
<keyword evidence="2" id="KW-1185">Reference proteome</keyword>
<sequence length="814" mass="90479">MTTSLYGQAKVRVACQRCRARRIKCDGGVPSCANCAKAGAACVDVDARNAERLIPRNAAAQAKARIKWLEDIITQNLPSIDLSTGPQVDLDFLGEADLAVYDPRSRSHAVEDTVSAATEGTLPPGPPHAVKRSFDTLIDGSPHEAFSNEARSVAHDLGRLSLNADSREKHYLGSSSGLIFSYLVQTGSPSAESDQSPARPRVVSARHRQKQQDYSSTYETLKISLPPKEDALRLFEIFLCHVHPDHPVLHLQSILHAIDALYDCKDLGDVANLNYSGWPDDMIPFAYNGVLDAGSHTPITLPTAMFHVFMLFTIAASVKVGGVQNEFAPARFYRVATTIAPDVLGETSVASLQAVYLLVLHAFMTPVKLNVWTLGYICMAHSIDLGIHRQLSGGHPTVKVIRAFLFYSVYSLDRSIATIQGRPLGIRDETFDVQLPTLEDLRAEIDSQEIPAPYMQLAQSTSHYILHRFRLDKIVSQIKSIFYSLPSEKDQDIWSIDHDSHKTRLHIELNSWFSSIAEVSSNLPISDPEKQRWRLQLEQLYYAAVVLLFQPSQIYRKPDAGGLRLCCNAAIQQISCYNSIHEQDMLQFDWRTVRNIFACGATIIYCFWTSDTTSASSLCAQMPNTLRACTSLLAVGGIWWPSVKKSKSGFERLVDLSLQRVHDMRMGNTERSNKRRAQHTVTSAETSAREAADCDTMGPHLPSQVLQRQNSHGRVYETTSQLASYDRPVQDFGMNTQWPAAEMSYPSADEFHNNAFAAVSEQGEASFYETNNNAFSHNYVEPEIAAFLTDYFLDDSGWSASIAGPSLSFHFGDL</sequence>
<name>A0ACC3AKX5_9EURO</name>
<dbReference type="EMBL" id="JAPDRQ010000003">
    <property type="protein sequence ID" value="KAJ9664405.1"/>
    <property type="molecule type" value="Genomic_DNA"/>
</dbReference>
<reference evidence="1" key="1">
    <citation type="submission" date="2022-10" db="EMBL/GenBank/DDBJ databases">
        <title>Culturing micro-colonial fungi from biological soil crusts in the Mojave desert and describing Neophaeococcomyces mojavensis, and introducing the new genera and species Taxawa tesnikishii.</title>
        <authorList>
            <person name="Kurbessoian T."/>
            <person name="Stajich J.E."/>
        </authorList>
    </citation>
    <scope>NUCLEOTIDE SEQUENCE</scope>
    <source>
        <strain evidence="1">JES_112</strain>
    </source>
</reference>
<proteinExistence type="predicted"/>
<evidence type="ECO:0000313" key="1">
    <source>
        <dbReference type="EMBL" id="KAJ9664405.1"/>
    </source>
</evidence>
<organism evidence="1 2">
    <name type="scientific">Neophaeococcomyces mojaviensis</name>
    <dbReference type="NCBI Taxonomy" id="3383035"/>
    <lineage>
        <taxon>Eukaryota</taxon>
        <taxon>Fungi</taxon>
        <taxon>Dikarya</taxon>
        <taxon>Ascomycota</taxon>
        <taxon>Pezizomycotina</taxon>
        <taxon>Eurotiomycetes</taxon>
        <taxon>Chaetothyriomycetidae</taxon>
        <taxon>Chaetothyriales</taxon>
        <taxon>Chaetothyriales incertae sedis</taxon>
        <taxon>Neophaeococcomyces</taxon>
    </lineage>
</organism>
<gene>
    <name evidence="1" type="ORF">H2198_000334</name>
</gene>
<dbReference type="Proteomes" id="UP001172386">
    <property type="component" value="Unassembled WGS sequence"/>
</dbReference>
<accession>A0ACC3AKX5</accession>
<protein>
    <submittedName>
        <fullName evidence="1">Uncharacterized protein</fullName>
    </submittedName>
</protein>